<dbReference type="AlphaFoldDB" id="A0A4Q9PWF3"/>
<dbReference type="Proteomes" id="UP000292082">
    <property type="component" value="Unassembled WGS sequence"/>
</dbReference>
<evidence type="ECO:0000256" key="1">
    <source>
        <dbReference type="SAM" id="MobiDB-lite"/>
    </source>
</evidence>
<reference evidence="2 3" key="1">
    <citation type="submission" date="2019-01" db="EMBL/GenBank/DDBJ databases">
        <title>Draft genome sequences of three monokaryotic isolates of the white-rot basidiomycete fungus Dichomitus squalens.</title>
        <authorList>
            <consortium name="DOE Joint Genome Institute"/>
            <person name="Lopez S.C."/>
            <person name="Andreopoulos B."/>
            <person name="Pangilinan J."/>
            <person name="Lipzen A."/>
            <person name="Riley R."/>
            <person name="Ahrendt S."/>
            <person name="Ng V."/>
            <person name="Barry K."/>
            <person name="Daum C."/>
            <person name="Grigoriev I.V."/>
            <person name="Hilden K.S."/>
            <person name="Makela M.R."/>
            <person name="de Vries R.P."/>
        </authorList>
    </citation>
    <scope>NUCLEOTIDE SEQUENCE [LARGE SCALE GENOMIC DNA]</scope>
    <source>
        <strain evidence="2 3">CBS 464.89</strain>
    </source>
</reference>
<keyword evidence="3" id="KW-1185">Reference proteome</keyword>
<protein>
    <submittedName>
        <fullName evidence="2">Uncharacterized protein</fullName>
    </submittedName>
</protein>
<sequence length="172" mass="18211">MRSHSQTLNYGTHAISPHDFAAHRPSSSQLLSLQLTVPDPPQVPHLTLSGAPMIRLGATTSTLRPGLALPRPIGCYPIPKPLTDSHSDQGDVTPCLASCLCRALTVDCARGPRPTAGAGGNTNSAPADHYASGMHSSKRTSGWFPHACLPAPRIALQHQECRMACPSQRPVT</sequence>
<evidence type="ECO:0000313" key="3">
    <source>
        <dbReference type="Proteomes" id="UP000292082"/>
    </source>
</evidence>
<accession>A0A4Q9PWF3</accession>
<evidence type="ECO:0000313" key="2">
    <source>
        <dbReference type="EMBL" id="TBU58840.1"/>
    </source>
</evidence>
<organism evidence="2 3">
    <name type="scientific">Dichomitus squalens</name>
    <dbReference type="NCBI Taxonomy" id="114155"/>
    <lineage>
        <taxon>Eukaryota</taxon>
        <taxon>Fungi</taxon>
        <taxon>Dikarya</taxon>
        <taxon>Basidiomycota</taxon>
        <taxon>Agaricomycotina</taxon>
        <taxon>Agaricomycetes</taxon>
        <taxon>Polyporales</taxon>
        <taxon>Polyporaceae</taxon>
        <taxon>Dichomitus</taxon>
    </lineage>
</organism>
<dbReference type="EMBL" id="ML145120">
    <property type="protein sequence ID" value="TBU58840.1"/>
    <property type="molecule type" value="Genomic_DNA"/>
</dbReference>
<gene>
    <name evidence="2" type="ORF">BD310DRAFT_926250</name>
</gene>
<proteinExistence type="predicted"/>
<name>A0A4Q9PWF3_9APHY</name>
<feature type="region of interest" description="Disordered" evidence="1">
    <location>
        <begin position="113"/>
        <end position="135"/>
    </location>
</feature>